<evidence type="ECO:0000259" key="3">
    <source>
        <dbReference type="Pfam" id="PF10756"/>
    </source>
</evidence>
<keyword evidence="5" id="KW-1185">Reference proteome</keyword>
<evidence type="ECO:0000256" key="1">
    <source>
        <dbReference type="SAM" id="MobiDB-lite"/>
    </source>
</evidence>
<feature type="domain" description="Low molecular weight protein antigen 6 PH" evidence="3">
    <location>
        <begin position="61"/>
        <end position="103"/>
    </location>
</feature>
<dbReference type="RefSeq" id="WP_163773678.1">
    <property type="nucleotide sequence ID" value="NZ_JAAGXA010000014.1"/>
</dbReference>
<accession>A0A6P0HPA2</accession>
<organism evidence="4 5">
    <name type="scientific">Nocardioides zeae</name>
    <dbReference type="NCBI Taxonomy" id="1457234"/>
    <lineage>
        <taxon>Bacteria</taxon>
        <taxon>Bacillati</taxon>
        <taxon>Actinomycetota</taxon>
        <taxon>Actinomycetes</taxon>
        <taxon>Propionibacteriales</taxon>
        <taxon>Nocardioidaceae</taxon>
        <taxon>Nocardioides</taxon>
    </lineage>
</organism>
<proteinExistence type="predicted"/>
<feature type="compositionally biased region" description="Basic and acidic residues" evidence="1">
    <location>
        <begin position="119"/>
        <end position="141"/>
    </location>
</feature>
<dbReference type="AlphaFoldDB" id="A0A6P0HPA2"/>
<feature type="transmembrane region" description="Helical" evidence="2">
    <location>
        <begin position="41"/>
        <end position="60"/>
    </location>
</feature>
<comment type="caution">
    <text evidence="4">The sequence shown here is derived from an EMBL/GenBank/DDBJ whole genome shotgun (WGS) entry which is preliminary data.</text>
</comment>
<reference evidence="4 5" key="1">
    <citation type="journal article" date="2014" name="Int. J. Syst. Evol. Microbiol.">
        <title>Nocardioides zeae sp. nov., isolated from the stem of Zea mays.</title>
        <authorList>
            <person name="Glaeser S.P."/>
            <person name="McInroy J.A."/>
            <person name="Busse H.J."/>
            <person name="Kampfer P."/>
        </authorList>
    </citation>
    <scope>NUCLEOTIDE SEQUENCE [LARGE SCALE GENOMIC DNA]</scope>
    <source>
        <strain evidence="4 5">JCM 30728</strain>
    </source>
</reference>
<evidence type="ECO:0000313" key="5">
    <source>
        <dbReference type="Proteomes" id="UP000468687"/>
    </source>
</evidence>
<keyword evidence="2" id="KW-0812">Transmembrane</keyword>
<dbReference type="InterPro" id="IPR019692">
    <property type="entry name" value="CFP-6_PH"/>
</dbReference>
<sequence length="178" mass="18807">MATPYVQTYRSAVARRLAVALMGGAGVVLVGLAVGGDVELLLRWGGAVLLVGAIGWVVYWRPALHLTDDGLQVVNPFRTVEVPWGALVEVDGRYGVRLVLLDDSSVDAWACPPPLGMDRAKGKESEAAGAVRDRWRREEATGRAGGPEATRSVVRPDPAAVTTLALLALAAVVTPFLV</sequence>
<feature type="region of interest" description="Disordered" evidence="1">
    <location>
        <begin position="119"/>
        <end position="151"/>
    </location>
</feature>
<evidence type="ECO:0000313" key="4">
    <source>
        <dbReference type="EMBL" id="NEN80067.1"/>
    </source>
</evidence>
<feature type="transmembrane region" description="Helical" evidence="2">
    <location>
        <begin position="17"/>
        <end position="35"/>
    </location>
</feature>
<evidence type="ECO:0000256" key="2">
    <source>
        <dbReference type="SAM" id="Phobius"/>
    </source>
</evidence>
<gene>
    <name evidence="4" type="ORF">G3T38_17520</name>
</gene>
<name>A0A6P0HPA2_9ACTN</name>
<keyword evidence="2" id="KW-0472">Membrane</keyword>
<dbReference type="EMBL" id="JAAGXA010000014">
    <property type="protein sequence ID" value="NEN80067.1"/>
    <property type="molecule type" value="Genomic_DNA"/>
</dbReference>
<keyword evidence="2" id="KW-1133">Transmembrane helix</keyword>
<protein>
    <submittedName>
        <fullName evidence="4">PH domain-containing protein</fullName>
    </submittedName>
</protein>
<dbReference type="Pfam" id="PF10756">
    <property type="entry name" value="bPH_6"/>
    <property type="match status" value="1"/>
</dbReference>
<dbReference type="Proteomes" id="UP000468687">
    <property type="component" value="Unassembled WGS sequence"/>
</dbReference>